<dbReference type="InterPro" id="IPR022548">
    <property type="entry name" value="DUF2846"/>
</dbReference>
<sequence length="156" mass="16996">MKKITLAAAVIFTLLVTGCASVPMASPEESAQAKEFNPPPEGASGIYVFRKDSPVGAALKKHIWINDECLGPTAKGVFFYHEVKVDKEIKISTESEFSPNHLTINAEAGKNYYLEQYIKIGVFVGGANLKKHTTENGIKEVSELNLAKKAICKPLD</sequence>
<dbReference type="RefSeq" id="WP_036239205.1">
    <property type="nucleotide sequence ID" value="NZ_BSOR01000011.1"/>
</dbReference>
<evidence type="ECO:0000259" key="2">
    <source>
        <dbReference type="Pfam" id="PF11008"/>
    </source>
</evidence>
<keyword evidence="1" id="KW-0732">Signal</keyword>
<dbReference type="EMBL" id="BSOR01000011">
    <property type="protein sequence ID" value="GLR63188.1"/>
    <property type="molecule type" value="Genomic_DNA"/>
</dbReference>
<evidence type="ECO:0000313" key="3">
    <source>
        <dbReference type="EMBL" id="GLR63188.1"/>
    </source>
</evidence>
<dbReference type="Pfam" id="PF11008">
    <property type="entry name" value="DUF2846"/>
    <property type="match status" value="1"/>
</dbReference>
<protein>
    <recommendedName>
        <fullName evidence="2">DUF2846 domain-containing protein</fullName>
    </recommendedName>
</protein>
<name>A0ABQ5ZV62_9GAMM</name>
<evidence type="ECO:0000313" key="4">
    <source>
        <dbReference type="Proteomes" id="UP001156682"/>
    </source>
</evidence>
<feature type="domain" description="DUF2846" evidence="2">
    <location>
        <begin position="41"/>
        <end position="127"/>
    </location>
</feature>
<organism evidence="3 4">
    <name type="scientific">Marinospirillum insulare</name>
    <dbReference type="NCBI Taxonomy" id="217169"/>
    <lineage>
        <taxon>Bacteria</taxon>
        <taxon>Pseudomonadati</taxon>
        <taxon>Pseudomonadota</taxon>
        <taxon>Gammaproteobacteria</taxon>
        <taxon>Oceanospirillales</taxon>
        <taxon>Oceanospirillaceae</taxon>
        <taxon>Marinospirillum</taxon>
    </lineage>
</organism>
<proteinExistence type="predicted"/>
<dbReference type="Proteomes" id="UP001156682">
    <property type="component" value="Unassembled WGS sequence"/>
</dbReference>
<evidence type="ECO:0000256" key="1">
    <source>
        <dbReference type="SAM" id="SignalP"/>
    </source>
</evidence>
<feature type="signal peptide" evidence="1">
    <location>
        <begin position="1"/>
        <end position="25"/>
    </location>
</feature>
<feature type="chain" id="PRO_5046417574" description="DUF2846 domain-containing protein" evidence="1">
    <location>
        <begin position="26"/>
        <end position="156"/>
    </location>
</feature>
<gene>
    <name evidence="3" type="ORF">GCM10007878_06230</name>
</gene>
<keyword evidence="4" id="KW-1185">Reference proteome</keyword>
<dbReference type="PROSITE" id="PS51257">
    <property type="entry name" value="PROKAR_LIPOPROTEIN"/>
    <property type="match status" value="1"/>
</dbReference>
<reference evidence="4" key="1">
    <citation type="journal article" date="2019" name="Int. J. Syst. Evol. Microbiol.">
        <title>The Global Catalogue of Microorganisms (GCM) 10K type strain sequencing project: providing services to taxonomists for standard genome sequencing and annotation.</title>
        <authorList>
            <consortium name="The Broad Institute Genomics Platform"/>
            <consortium name="The Broad Institute Genome Sequencing Center for Infectious Disease"/>
            <person name="Wu L."/>
            <person name="Ma J."/>
        </authorList>
    </citation>
    <scope>NUCLEOTIDE SEQUENCE [LARGE SCALE GENOMIC DNA]</scope>
    <source>
        <strain evidence="4">NBRC 100033</strain>
    </source>
</reference>
<dbReference type="InterPro" id="IPR016596">
    <property type="entry name" value="UCP012335"/>
</dbReference>
<dbReference type="PIRSF" id="PIRSF012335">
    <property type="entry name" value="UCP012335"/>
    <property type="match status" value="1"/>
</dbReference>
<accession>A0ABQ5ZV62</accession>
<comment type="caution">
    <text evidence="3">The sequence shown here is derived from an EMBL/GenBank/DDBJ whole genome shotgun (WGS) entry which is preliminary data.</text>
</comment>